<evidence type="ECO:0000313" key="5">
    <source>
        <dbReference type="EMBL" id="CLW72854.1"/>
    </source>
</evidence>
<sequence>MRIGPVELSAVKDWDPAPGVLVSWHPTPASCAKALAAPVSAVPPSYVQARQIRSFSEQAARGLDHSRLLIASVEVFGHCDLRAMTYVINAHLRRHDTYRSWFELRDTDHIVRHSIADPADIEFVPTTHGEMTSADLRQHIVATPDSLHWDCFSFGVIQRADSFTFYASIDHLHADGQFVGVGLMEFQSMYTALIMGEPPIGLSEAGSYVDFCVRQHEYTSALTVDSPEVRAWIDFAEINNGTFPEFPLPLGDPSVRRCGGDLLSMMLMDEQQTQRFESACMAANARFIGGMLACIAIAIHELTGADTYFGITPKDIRTPADLMTQGWFTGQIPVTVPVAGLSFNEIARIAQTSFDTGADLAKVPFERVVELSPSLRRPQPLFSLVNFFDAQVGPLSAVTKLFEGLNVGTYSDGRVTYPLSTMVGRFDETAASVLFPDNPVARESVTAYLRAIRSVCMRIANGGTAERVGNVVALSPGRRNNIERMTWRSCRAGDFIDICNLKVANVTVDREA</sequence>
<dbReference type="FunFam" id="3.30.559.30:FF:000007">
    <property type="entry name" value="Trehalose-2-sulfate acyltransferase papA2"/>
    <property type="match status" value="1"/>
</dbReference>
<dbReference type="GO" id="GO:0016747">
    <property type="term" value="F:acyltransferase activity, transferring groups other than amino-acyl groups"/>
    <property type="evidence" value="ECO:0007669"/>
    <property type="project" value="UniProtKB-ARBA"/>
</dbReference>
<dbReference type="GO" id="GO:0008610">
    <property type="term" value="P:lipid biosynthetic process"/>
    <property type="evidence" value="ECO:0007669"/>
    <property type="project" value="UniProtKB-ARBA"/>
</dbReference>
<dbReference type="Gene3D" id="3.30.559.30">
    <property type="entry name" value="Nonribosomal peptide synthetase, condensation domain"/>
    <property type="match status" value="1"/>
</dbReference>
<dbReference type="Proteomes" id="UP000050139">
    <property type="component" value="Unassembled WGS sequence"/>
</dbReference>
<keyword evidence="2 5" id="KW-0012">Acyltransferase</keyword>
<organism evidence="5 6">
    <name type="scientific">Mycobacterium tuberculosis</name>
    <dbReference type="NCBI Taxonomy" id="1773"/>
    <lineage>
        <taxon>Bacteria</taxon>
        <taxon>Bacillati</taxon>
        <taxon>Actinomycetota</taxon>
        <taxon>Actinomycetes</taxon>
        <taxon>Mycobacteriales</taxon>
        <taxon>Mycobacteriaceae</taxon>
        <taxon>Mycobacterium</taxon>
        <taxon>Mycobacterium tuberculosis complex</taxon>
    </lineage>
</organism>
<accession>A0AB33SXF3</accession>
<dbReference type="EC" id="2.3.1.-" evidence="5"/>
<evidence type="ECO:0000256" key="3">
    <source>
        <dbReference type="ARBA" id="ARBA00060752"/>
    </source>
</evidence>
<evidence type="ECO:0000256" key="2">
    <source>
        <dbReference type="ARBA" id="ARBA00023315"/>
    </source>
</evidence>
<keyword evidence="1 5" id="KW-0808">Transferase</keyword>
<dbReference type="Gene3D" id="3.30.559.10">
    <property type="entry name" value="Chloramphenicol acetyltransferase-like domain"/>
    <property type="match status" value="1"/>
</dbReference>
<dbReference type="InterPro" id="IPR001242">
    <property type="entry name" value="Condensation_dom"/>
</dbReference>
<dbReference type="Pfam" id="PF00668">
    <property type="entry name" value="Condensation"/>
    <property type="match status" value="1"/>
</dbReference>
<evidence type="ECO:0000259" key="4">
    <source>
        <dbReference type="Pfam" id="PF00668"/>
    </source>
</evidence>
<dbReference type="InterPro" id="IPR023213">
    <property type="entry name" value="CAT-like_dom_sf"/>
</dbReference>
<dbReference type="FunFam" id="3.30.559.10:FF:000022">
    <property type="entry name" value="Trehalose-2-sulfate acyltransferase papA2"/>
    <property type="match status" value="1"/>
</dbReference>
<comment type="caution">
    <text evidence="5">The sequence shown here is derived from an EMBL/GenBank/DDBJ whole genome shotgun (WGS) entry which is preliminary data.</text>
</comment>
<dbReference type="EMBL" id="COPH01000027">
    <property type="protein sequence ID" value="CLW72854.1"/>
    <property type="molecule type" value="Genomic_DNA"/>
</dbReference>
<protein>
    <submittedName>
        <fullName evidence="5">Polyketide synthase</fullName>
        <ecNumber evidence="5">2.3.1.-</ecNumber>
    </submittedName>
</protein>
<evidence type="ECO:0000256" key="1">
    <source>
        <dbReference type="ARBA" id="ARBA00022679"/>
    </source>
</evidence>
<dbReference type="AlphaFoldDB" id="A0AB33SXF3"/>
<name>A0AB33SXF3_MYCTX</name>
<feature type="domain" description="Condensation" evidence="4">
    <location>
        <begin position="71"/>
        <end position="386"/>
    </location>
</feature>
<evidence type="ECO:0000313" key="6">
    <source>
        <dbReference type="Proteomes" id="UP000050139"/>
    </source>
</evidence>
<reference evidence="5 6" key="1">
    <citation type="submission" date="2015-03" db="EMBL/GenBank/DDBJ databases">
        <authorList>
            <consortium name="Pathogen Informatics"/>
            <person name="Murphy D."/>
        </authorList>
    </citation>
    <scope>NUCLEOTIDE SEQUENCE [LARGE SCALE GENOMIC DNA]</scope>
    <source>
        <strain evidence="5 6">0268S</strain>
    </source>
</reference>
<proteinExistence type="inferred from homology"/>
<dbReference type="RefSeq" id="WP_057358869.1">
    <property type="nucleotide sequence ID" value="NZ_COPH01000027.1"/>
</dbReference>
<gene>
    <name evidence="5" type="primary">papA1</name>
    <name evidence="5" type="ORF">ERS094118_03162</name>
</gene>
<comment type="similarity">
    <text evidence="3">Belongs to the PapA acyltransferase family.</text>
</comment>
<dbReference type="SUPFAM" id="SSF52777">
    <property type="entry name" value="CoA-dependent acyltransferases"/>
    <property type="match status" value="2"/>
</dbReference>